<reference evidence="2" key="4">
    <citation type="submission" date="2025-08" db="UniProtKB">
        <authorList>
            <consortium name="Ensembl"/>
        </authorList>
    </citation>
    <scope>IDENTIFICATION</scope>
</reference>
<evidence type="ECO:0000256" key="1">
    <source>
        <dbReference type="SAM" id="Phobius"/>
    </source>
</evidence>
<evidence type="ECO:0000313" key="3">
    <source>
        <dbReference type="Proteomes" id="UP000314986"/>
    </source>
</evidence>
<protein>
    <submittedName>
        <fullName evidence="2">Transmembrane protein 74</fullName>
    </submittedName>
</protein>
<dbReference type="Ensembl" id="ENSCMIT00000030594.1">
    <property type="protein sequence ID" value="ENSCMIP00000030127.1"/>
    <property type="gene ID" value="ENSCMIG00000012994.1"/>
</dbReference>
<feature type="transmembrane region" description="Helical" evidence="1">
    <location>
        <begin position="134"/>
        <end position="156"/>
    </location>
</feature>
<keyword evidence="3" id="KW-1185">Reference proteome</keyword>
<dbReference type="GeneTree" id="ENSGT00530000063880"/>
<dbReference type="AlphaFoldDB" id="A0A4W3ILZ2"/>
<dbReference type="PANTHER" id="PTHR16125:SF3">
    <property type="entry name" value="TRANSMEMBRANE PROTEIN 74"/>
    <property type="match status" value="1"/>
</dbReference>
<keyword evidence="1" id="KW-0812">Transmembrane</keyword>
<dbReference type="OMA" id="LNEWSHE"/>
<gene>
    <name evidence="2" type="primary">LOC103184585</name>
</gene>
<feature type="transmembrane region" description="Helical" evidence="1">
    <location>
        <begin position="190"/>
        <end position="213"/>
    </location>
</feature>
<proteinExistence type="predicted"/>
<dbReference type="GeneID" id="103184585"/>
<keyword evidence="1" id="KW-0472">Membrane</keyword>
<reference evidence="3" key="3">
    <citation type="journal article" date="2014" name="Nature">
        <title>Elephant shark genome provides unique insights into gnathostome evolution.</title>
        <authorList>
            <consortium name="International Elephant Shark Genome Sequencing Consortium"/>
            <person name="Venkatesh B."/>
            <person name="Lee A.P."/>
            <person name="Ravi V."/>
            <person name="Maurya A.K."/>
            <person name="Lian M.M."/>
            <person name="Swann J.B."/>
            <person name="Ohta Y."/>
            <person name="Flajnik M.F."/>
            <person name="Sutoh Y."/>
            <person name="Kasahara M."/>
            <person name="Hoon S."/>
            <person name="Gangu V."/>
            <person name="Roy S.W."/>
            <person name="Irimia M."/>
            <person name="Korzh V."/>
            <person name="Kondrychyn I."/>
            <person name="Lim Z.W."/>
            <person name="Tay B.H."/>
            <person name="Tohari S."/>
            <person name="Kong K.W."/>
            <person name="Ho S."/>
            <person name="Lorente-Galdos B."/>
            <person name="Quilez J."/>
            <person name="Marques-Bonet T."/>
            <person name="Raney B.J."/>
            <person name="Ingham P.W."/>
            <person name="Tay A."/>
            <person name="Hillier L.W."/>
            <person name="Minx P."/>
            <person name="Boehm T."/>
            <person name="Wilson R.K."/>
            <person name="Brenner S."/>
            <person name="Warren W.C."/>
        </authorList>
    </citation>
    <scope>NUCLEOTIDE SEQUENCE [LARGE SCALE GENOMIC DNA]</scope>
</reference>
<reference evidence="2" key="5">
    <citation type="submission" date="2025-09" db="UniProtKB">
        <authorList>
            <consortium name="Ensembl"/>
        </authorList>
    </citation>
    <scope>IDENTIFICATION</scope>
</reference>
<reference evidence="3" key="2">
    <citation type="journal article" date="2007" name="PLoS Biol.">
        <title>Survey sequencing and comparative analysis of the elephant shark (Callorhinchus milii) genome.</title>
        <authorList>
            <person name="Venkatesh B."/>
            <person name="Kirkness E.F."/>
            <person name="Loh Y.H."/>
            <person name="Halpern A.L."/>
            <person name="Lee A.P."/>
            <person name="Johnson J."/>
            <person name="Dandona N."/>
            <person name="Viswanathan L.D."/>
            <person name="Tay A."/>
            <person name="Venter J.C."/>
            <person name="Strausberg R.L."/>
            <person name="Brenner S."/>
        </authorList>
    </citation>
    <scope>NUCLEOTIDE SEQUENCE [LARGE SCALE GENOMIC DNA]</scope>
</reference>
<organism evidence="2 3">
    <name type="scientific">Callorhinchus milii</name>
    <name type="common">Ghost shark</name>
    <dbReference type="NCBI Taxonomy" id="7868"/>
    <lineage>
        <taxon>Eukaryota</taxon>
        <taxon>Metazoa</taxon>
        <taxon>Chordata</taxon>
        <taxon>Craniata</taxon>
        <taxon>Vertebrata</taxon>
        <taxon>Chondrichthyes</taxon>
        <taxon>Holocephali</taxon>
        <taxon>Chimaeriformes</taxon>
        <taxon>Callorhinchidae</taxon>
        <taxon>Callorhinchus</taxon>
    </lineage>
</organism>
<dbReference type="RefSeq" id="XP_007900874.1">
    <property type="nucleotide sequence ID" value="XM_007902683.2"/>
</dbReference>
<dbReference type="PANTHER" id="PTHR16125">
    <property type="entry name" value="TRANSMEMBRANE PROTEIN 74"/>
    <property type="match status" value="1"/>
</dbReference>
<evidence type="ECO:0000313" key="2">
    <source>
        <dbReference type="Ensembl" id="ENSCMIP00000030127.1"/>
    </source>
</evidence>
<sequence>MASVELVFLDEDQCKSNVPKEVNWGLHSPYSQISSHSAPGSAPLEGHSQKHVHHATARDIKVCCDEELETSFTYIDENVNLQCAGSPLSDKSYHIQSNHSSFAEIRQVADGLQDLSITSDDDNASEASGTSVDYGFISALLFLFSGITLVVISYVIPRDVTVNPDSVSAREMERLENESARLGGHLDRCVIAGLGLLTLGGMLLSTLLMVSICKGELYQRRRFATSGRSGKIYGSFNFRLRSPDNNTRRYSLDSAETIVID</sequence>
<accession>A0A4W3ILZ2</accession>
<dbReference type="KEGG" id="cmk:103184585"/>
<name>A0A4W3ILZ2_CALMI</name>
<dbReference type="Pfam" id="PF14927">
    <property type="entry name" value="Neurensin"/>
    <property type="match status" value="1"/>
</dbReference>
<dbReference type="Proteomes" id="UP000314986">
    <property type="component" value="Unassembled WGS sequence"/>
</dbReference>
<keyword evidence="1" id="KW-1133">Transmembrane helix</keyword>
<dbReference type="InParanoid" id="A0A4W3ILZ2"/>
<dbReference type="OrthoDB" id="6096234at2759"/>
<dbReference type="InterPro" id="IPR029695">
    <property type="entry name" value="TMEM74-like"/>
</dbReference>
<reference evidence="3" key="1">
    <citation type="journal article" date="2006" name="Science">
        <title>Ancient noncoding elements conserved in the human genome.</title>
        <authorList>
            <person name="Venkatesh B."/>
            <person name="Kirkness E.F."/>
            <person name="Loh Y.H."/>
            <person name="Halpern A.L."/>
            <person name="Lee A.P."/>
            <person name="Johnson J."/>
            <person name="Dandona N."/>
            <person name="Viswanathan L.D."/>
            <person name="Tay A."/>
            <person name="Venter J.C."/>
            <person name="Strausberg R.L."/>
            <person name="Brenner S."/>
        </authorList>
    </citation>
    <scope>NUCLEOTIDE SEQUENCE [LARGE SCALE GENOMIC DNA]</scope>
</reference>